<evidence type="ECO:0000313" key="3">
    <source>
        <dbReference type="Proteomes" id="UP000630718"/>
    </source>
</evidence>
<protein>
    <recommendedName>
        <fullName evidence="4">Microtubule/TRAF3 and DISC1 binding protein</fullName>
    </recommendedName>
</protein>
<evidence type="ECO:0000256" key="1">
    <source>
        <dbReference type="SAM" id="MobiDB-lite"/>
    </source>
</evidence>
<name>A0A919EBT3_9ACTN</name>
<evidence type="ECO:0000313" key="2">
    <source>
        <dbReference type="EMBL" id="GHF35400.1"/>
    </source>
</evidence>
<feature type="compositionally biased region" description="Basic and acidic residues" evidence="1">
    <location>
        <begin position="640"/>
        <end position="662"/>
    </location>
</feature>
<evidence type="ECO:0008006" key="4">
    <source>
        <dbReference type="Google" id="ProtNLM"/>
    </source>
</evidence>
<feature type="compositionally biased region" description="Basic and acidic residues" evidence="1">
    <location>
        <begin position="983"/>
        <end position="992"/>
    </location>
</feature>
<feature type="region of interest" description="Disordered" evidence="1">
    <location>
        <begin position="788"/>
        <end position="1013"/>
    </location>
</feature>
<feature type="region of interest" description="Disordered" evidence="1">
    <location>
        <begin position="405"/>
        <end position="764"/>
    </location>
</feature>
<organism evidence="2 3">
    <name type="scientific">Streptomyces fumanus</name>
    <dbReference type="NCBI Taxonomy" id="67302"/>
    <lineage>
        <taxon>Bacteria</taxon>
        <taxon>Bacillati</taxon>
        <taxon>Actinomycetota</taxon>
        <taxon>Actinomycetes</taxon>
        <taxon>Kitasatosporales</taxon>
        <taxon>Streptomycetaceae</taxon>
        <taxon>Streptomyces</taxon>
    </lineage>
</organism>
<dbReference type="RefSeq" id="WP_190208603.1">
    <property type="nucleotide sequence ID" value="NZ_BNBI01000027.1"/>
</dbReference>
<dbReference type="Proteomes" id="UP000630718">
    <property type="component" value="Unassembled WGS sequence"/>
</dbReference>
<feature type="compositionally biased region" description="Low complexity" evidence="1">
    <location>
        <begin position="589"/>
        <end position="614"/>
    </location>
</feature>
<dbReference type="InterPro" id="IPR047002">
    <property type="entry name" value="Tcp10_C_sf"/>
</dbReference>
<dbReference type="EMBL" id="BNBI01000027">
    <property type="protein sequence ID" value="GHF35400.1"/>
    <property type="molecule type" value="Genomic_DNA"/>
</dbReference>
<feature type="compositionally biased region" description="Basic and acidic residues" evidence="1">
    <location>
        <begin position="669"/>
        <end position="691"/>
    </location>
</feature>
<dbReference type="PANTHER" id="PTHR34491:SF156">
    <property type="entry name" value="KINESIN MOTOR DOMAIN-CONTAINING PROTEIN"/>
    <property type="match status" value="1"/>
</dbReference>
<feature type="compositionally biased region" description="Basic and acidic residues" evidence="1">
    <location>
        <begin position="615"/>
        <end position="633"/>
    </location>
</feature>
<proteinExistence type="predicted"/>
<feature type="compositionally biased region" description="Polar residues" evidence="1">
    <location>
        <begin position="809"/>
        <end position="822"/>
    </location>
</feature>
<sequence>MVAPAHSTDDFWHQAITLFTGYPAPERKSLFDKLVGNDNIPLMEVEITDSSATAEDSLYEVTSNLYWRSSNSGASIEEKNIVVPFYAPMNGSQDPAPGTRVKLRQAKIRLLGSSAASSPPMGGVDSSPGDFGTYDDLALKQYSYGGGMALRQLLDEHTTAGFEWNGLQVPLGSAVDTRTFERAADAFSRAAAFFENQSKTLDSWESRLGPDNPVWRGQAAGVFRDLIHKLNKMYGSYQEDIPRVAAAGSKQGKQLMEAQRTFINAMLKLHHKWDWWQIWRGNPLRWLHDNLLDLTKQIWENNITQVKWEDEPDQAFTAPGTMVQSDHRAGATVLVTEPGFRMSHDLYGRYDDLGSWKLIGEQGIREWQNSVITDLGVPARDAIMEVQRAFGISLERVRARSEKSLADDLMADTNKKLQDEQKKKQEEQEKKQEEYLKEQEKKQAEAEKKQEEYLKQQEKERAEQEKKQELYLKEQDKKQEERERKQAEKEAEAERKQELYLQKQEKERAEQERKQEARQAEAERKQGELQAEQEKKQEAYLKQQEQQRAEQERKQEAQQAEAERKQEALRVEQEKRQEQLQAEQEQRQARQQAEQEAQQKEYAAAQNLAMANAKAEQEKERERQTRLQQEQEAKQQQLLKEQEKKQAEQQAEQETRQKEQETRQQQLLEEQKKEQADQQAKQEARQKEQETRQQQLLEEQEKEQADQQAKQEAQQKEQETRQAELEREQEEREKEFQQRLDEQTPSLGIPDFRDSETVLNPDGSLTTDFADGSFTTVDPKEHTAVTVAPDGSVDITDLPDGKTLHNPDGSRTTINPDGTVTTDYPDGRSVTINPERGLVETVYPDGTSEIAPLSPGSSLPDYRDGSTEYTSPYEDQLYDDQPGDESSLLGRANPAAADPMSPTSPMSPMLPTGTMLSGQTSGSNGERSRTVLAGGRTTPAVRTGSPMYDEVTAPGYNTATSSGMPYLPPMGGSPGAPGQGQTETKDRARSAWEPEEEDVWGTDEGGAPASIGR</sequence>
<feature type="compositionally biased region" description="Basic and acidic residues" evidence="1">
    <location>
        <begin position="713"/>
        <end position="742"/>
    </location>
</feature>
<comment type="caution">
    <text evidence="2">The sequence shown here is derived from an EMBL/GenBank/DDBJ whole genome shotgun (WGS) entry which is preliminary data.</text>
</comment>
<dbReference type="Gene3D" id="2.60.450.20">
    <property type="match status" value="1"/>
</dbReference>
<accession>A0A919EBT3</accession>
<dbReference type="PANTHER" id="PTHR34491">
    <property type="entry name" value="A-TYPE INCLUSION PROTEIN, PUTATIVE-RELATED"/>
    <property type="match status" value="1"/>
</dbReference>
<keyword evidence="3" id="KW-1185">Reference proteome</keyword>
<reference evidence="2" key="1">
    <citation type="journal article" date="2014" name="Int. J. Syst. Evol. Microbiol.">
        <title>Complete genome sequence of Corynebacterium casei LMG S-19264T (=DSM 44701T), isolated from a smear-ripened cheese.</title>
        <authorList>
            <consortium name="US DOE Joint Genome Institute (JGI-PGF)"/>
            <person name="Walter F."/>
            <person name="Albersmeier A."/>
            <person name="Kalinowski J."/>
            <person name="Ruckert C."/>
        </authorList>
    </citation>
    <scope>NUCLEOTIDE SEQUENCE</scope>
    <source>
        <strain evidence="2">JCM 4477</strain>
    </source>
</reference>
<dbReference type="NCBIfam" id="NF038047">
    <property type="entry name" value="not_Tcp10"/>
    <property type="match status" value="1"/>
</dbReference>
<reference evidence="2" key="2">
    <citation type="submission" date="2020-09" db="EMBL/GenBank/DDBJ databases">
        <authorList>
            <person name="Sun Q."/>
            <person name="Ohkuma M."/>
        </authorList>
    </citation>
    <scope>NUCLEOTIDE SEQUENCE</scope>
    <source>
        <strain evidence="2">JCM 4477</strain>
    </source>
</reference>
<feature type="compositionally biased region" description="Polar residues" evidence="1">
    <location>
        <begin position="915"/>
        <end position="925"/>
    </location>
</feature>
<feature type="compositionally biased region" description="Basic and acidic residues" evidence="1">
    <location>
        <begin position="413"/>
        <end position="588"/>
    </location>
</feature>
<dbReference type="AlphaFoldDB" id="A0A919EBT3"/>
<feature type="compositionally biased region" description="Low complexity" evidence="1">
    <location>
        <begin position="894"/>
        <end position="914"/>
    </location>
</feature>
<gene>
    <name evidence="2" type="ORF">GCM10018772_70950</name>
</gene>